<feature type="compositionally biased region" description="Low complexity" evidence="1">
    <location>
        <begin position="64"/>
        <end position="81"/>
    </location>
</feature>
<dbReference type="VEuPathDB" id="VectorBase:PPAPM1_006838"/>
<dbReference type="VEuPathDB" id="VectorBase:PPAI010454"/>
<dbReference type="AlphaFoldDB" id="A0A1B0DPL8"/>
<reference evidence="2" key="1">
    <citation type="submission" date="2022-08" db="UniProtKB">
        <authorList>
            <consortium name="EnsemblMetazoa"/>
        </authorList>
    </citation>
    <scope>IDENTIFICATION</scope>
    <source>
        <strain evidence="2">Israel</strain>
    </source>
</reference>
<protein>
    <submittedName>
        <fullName evidence="2">Uncharacterized protein</fullName>
    </submittedName>
</protein>
<proteinExistence type="predicted"/>
<feature type="region of interest" description="Disordered" evidence="1">
    <location>
        <begin position="53"/>
        <end position="170"/>
    </location>
</feature>
<evidence type="ECO:0000313" key="2">
    <source>
        <dbReference type="EnsemblMetazoa" id="PPAI010454-PA"/>
    </source>
</evidence>
<feature type="compositionally biased region" description="Basic and acidic residues" evidence="1">
    <location>
        <begin position="82"/>
        <end position="93"/>
    </location>
</feature>
<name>A0A1B0DPL8_PHLPP</name>
<feature type="compositionally biased region" description="Basic and acidic residues" evidence="1">
    <location>
        <begin position="143"/>
        <end position="170"/>
    </location>
</feature>
<feature type="compositionally biased region" description="Acidic residues" evidence="1">
    <location>
        <begin position="94"/>
        <end position="104"/>
    </location>
</feature>
<evidence type="ECO:0000256" key="1">
    <source>
        <dbReference type="SAM" id="MobiDB-lite"/>
    </source>
</evidence>
<dbReference type="EMBL" id="AJVK01018379">
    <property type="status" value="NOT_ANNOTATED_CDS"/>
    <property type="molecule type" value="Genomic_DNA"/>
</dbReference>
<accession>A0A1B0DPL8</accession>
<sequence>MGVSPQRLNLLVKYIKKEYSKTRKQLEAPGKGNQTNVHWKWYKYCHFLRELKNPPNYSKPAEISNANDSSGNASNRSSQSHQPEESEHIPIKDEEPDEDDDDDVGSVTKVYIVDTCPQMKPEDQEEDSRESIHHHSHPPGSTHSEDDHAPMDESDKERDSTENSRRQDKSNKEFLIKGVCSSVRYNLSNDKISEDEVIEFHGELLKYMHSYFKNKFK</sequence>
<keyword evidence="3" id="KW-1185">Reference proteome</keyword>
<evidence type="ECO:0000313" key="3">
    <source>
        <dbReference type="Proteomes" id="UP000092462"/>
    </source>
</evidence>
<organism evidence="2 3">
    <name type="scientific">Phlebotomus papatasi</name>
    <name type="common">Sandfly</name>
    <dbReference type="NCBI Taxonomy" id="29031"/>
    <lineage>
        <taxon>Eukaryota</taxon>
        <taxon>Metazoa</taxon>
        <taxon>Ecdysozoa</taxon>
        <taxon>Arthropoda</taxon>
        <taxon>Hexapoda</taxon>
        <taxon>Insecta</taxon>
        <taxon>Pterygota</taxon>
        <taxon>Neoptera</taxon>
        <taxon>Endopterygota</taxon>
        <taxon>Diptera</taxon>
        <taxon>Nematocera</taxon>
        <taxon>Psychodoidea</taxon>
        <taxon>Psychodidae</taxon>
        <taxon>Phlebotomus</taxon>
        <taxon>Phlebotomus</taxon>
    </lineage>
</organism>
<dbReference type="EnsemblMetazoa" id="PPAI010454-RA">
    <property type="protein sequence ID" value="PPAI010454-PA"/>
    <property type="gene ID" value="PPAI010454"/>
</dbReference>
<dbReference type="Proteomes" id="UP000092462">
    <property type="component" value="Unassembled WGS sequence"/>
</dbReference>